<protein>
    <submittedName>
        <fullName evidence="2">Uncharacterized protein</fullName>
    </submittedName>
</protein>
<gene>
    <name evidence="2" type="ORF">GWK08_09670</name>
</gene>
<comment type="caution">
    <text evidence="2">The sequence shown here is derived from an EMBL/GenBank/DDBJ whole genome shotgun (WGS) entry which is preliminary data.</text>
</comment>
<sequence>MKKLYVIPALALIALLAISATKNTTSYTDNFISGDPGVQSINALTFGPEGILFIGDSKSATVFAVDTKDAQNNASASAVRMRNFDAKLAEKLGTEASNIRITDMAVNPLSKNIYLSVHNADGTPLLFRLKGDQLEAVSLKDVSYSKAEIENAVDANKKDRRGRSQRVWAIADMGFHNGKLMVSGLSNKEFSSTFRSIPFPFNKNQDHASLEIYHAAHAQFETFAPIKTFTVANIKGKEQLVASYTCTPLVLFPMDQLKNGKHVKGRTVAELGAGNSPLDIISMEKDGKSFFVMSNTNRAVMKVRYTDVEKFEGTLTEPVRELGKTEGVPYVSLPMVNVLQLDKLDDTQFVYIQRTSSGEMILNTANNRWL</sequence>
<feature type="chain" id="PRO_5026693240" evidence="1">
    <location>
        <begin position="20"/>
        <end position="370"/>
    </location>
</feature>
<evidence type="ECO:0000313" key="2">
    <source>
        <dbReference type="EMBL" id="NER13706.1"/>
    </source>
</evidence>
<feature type="signal peptide" evidence="1">
    <location>
        <begin position="1"/>
        <end position="19"/>
    </location>
</feature>
<accession>A0A6P0UTG0</accession>
<organism evidence="2 3">
    <name type="scientific">Leptobacterium flavescens</name>
    <dbReference type="NCBI Taxonomy" id="472055"/>
    <lineage>
        <taxon>Bacteria</taxon>
        <taxon>Pseudomonadati</taxon>
        <taxon>Bacteroidota</taxon>
        <taxon>Flavobacteriia</taxon>
        <taxon>Flavobacteriales</taxon>
        <taxon>Flavobacteriaceae</taxon>
        <taxon>Leptobacterium</taxon>
    </lineage>
</organism>
<dbReference type="Proteomes" id="UP000468581">
    <property type="component" value="Unassembled WGS sequence"/>
</dbReference>
<evidence type="ECO:0000313" key="3">
    <source>
        <dbReference type="Proteomes" id="UP000468581"/>
    </source>
</evidence>
<dbReference type="AlphaFoldDB" id="A0A6P0UTG0"/>
<keyword evidence="3" id="KW-1185">Reference proteome</keyword>
<dbReference type="RefSeq" id="WP_163606797.1">
    <property type="nucleotide sequence ID" value="NZ_JAABOO010000002.1"/>
</dbReference>
<name>A0A6P0UTG0_9FLAO</name>
<evidence type="ECO:0000256" key="1">
    <source>
        <dbReference type="SAM" id="SignalP"/>
    </source>
</evidence>
<dbReference type="EMBL" id="JAABOO010000002">
    <property type="protein sequence ID" value="NER13706.1"/>
    <property type="molecule type" value="Genomic_DNA"/>
</dbReference>
<dbReference type="SUPFAM" id="SSF101898">
    <property type="entry name" value="NHL repeat"/>
    <property type="match status" value="1"/>
</dbReference>
<proteinExistence type="predicted"/>
<keyword evidence="1" id="KW-0732">Signal</keyword>
<reference evidence="2 3" key="1">
    <citation type="submission" date="2020-01" db="EMBL/GenBank/DDBJ databases">
        <title>Leptobacterium flavescens.</title>
        <authorList>
            <person name="Wang G."/>
        </authorList>
    </citation>
    <scope>NUCLEOTIDE SEQUENCE [LARGE SCALE GENOMIC DNA]</scope>
    <source>
        <strain evidence="2 3">KCTC 22160</strain>
    </source>
</reference>